<keyword evidence="2" id="KW-1185">Reference proteome</keyword>
<proteinExistence type="predicted"/>
<dbReference type="Gene3D" id="1.25.40.10">
    <property type="entry name" value="Tetratricopeptide repeat domain"/>
    <property type="match status" value="1"/>
</dbReference>
<reference evidence="1" key="1">
    <citation type="journal article" date="2020" name="Stud. Mycol.">
        <title>101 Dothideomycetes genomes: a test case for predicting lifestyles and emergence of pathogens.</title>
        <authorList>
            <person name="Haridas S."/>
            <person name="Albert R."/>
            <person name="Binder M."/>
            <person name="Bloem J."/>
            <person name="Labutti K."/>
            <person name="Salamov A."/>
            <person name="Andreopoulos B."/>
            <person name="Baker S."/>
            <person name="Barry K."/>
            <person name="Bills G."/>
            <person name="Bluhm B."/>
            <person name="Cannon C."/>
            <person name="Castanera R."/>
            <person name="Culley D."/>
            <person name="Daum C."/>
            <person name="Ezra D."/>
            <person name="Gonzalez J."/>
            <person name="Henrissat B."/>
            <person name="Kuo A."/>
            <person name="Liang C."/>
            <person name="Lipzen A."/>
            <person name="Lutzoni F."/>
            <person name="Magnuson J."/>
            <person name="Mondo S."/>
            <person name="Nolan M."/>
            <person name="Ohm R."/>
            <person name="Pangilinan J."/>
            <person name="Park H.-J."/>
            <person name="Ramirez L."/>
            <person name="Alfaro M."/>
            <person name="Sun H."/>
            <person name="Tritt A."/>
            <person name="Yoshinaga Y."/>
            <person name="Zwiers L.-H."/>
            <person name="Turgeon B."/>
            <person name="Goodwin S."/>
            <person name="Spatafora J."/>
            <person name="Crous P."/>
            <person name="Grigoriev I."/>
        </authorList>
    </citation>
    <scope>NUCLEOTIDE SEQUENCE</scope>
    <source>
        <strain evidence="1">CBS 207.26</strain>
    </source>
</reference>
<protein>
    <submittedName>
        <fullName evidence="1">Uncharacterized protein</fullName>
    </submittedName>
</protein>
<evidence type="ECO:0000313" key="2">
    <source>
        <dbReference type="Proteomes" id="UP000800200"/>
    </source>
</evidence>
<dbReference type="AlphaFoldDB" id="A0A6A6DBC2"/>
<dbReference type="EMBL" id="ML994725">
    <property type="protein sequence ID" value="KAF2175798.1"/>
    <property type="molecule type" value="Genomic_DNA"/>
</dbReference>
<organism evidence="1 2">
    <name type="scientific">Zopfia rhizophila CBS 207.26</name>
    <dbReference type="NCBI Taxonomy" id="1314779"/>
    <lineage>
        <taxon>Eukaryota</taxon>
        <taxon>Fungi</taxon>
        <taxon>Dikarya</taxon>
        <taxon>Ascomycota</taxon>
        <taxon>Pezizomycotina</taxon>
        <taxon>Dothideomycetes</taxon>
        <taxon>Dothideomycetes incertae sedis</taxon>
        <taxon>Zopfiaceae</taxon>
        <taxon>Zopfia</taxon>
    </lineage>
</organism>
<feature type="non-terminal residue" evidence="1">
    <location>
        <position position="65"/>
    </location>
</feature>
<accession>A0A6A6DBC2</accession>
<gene>
    <name evidence="1" type="ORF">K469DRAFT_515493</name>
</gene>
<feature type="non-terminal residue" evidence="1">
    <location>
        <position position="1"/>
    </location>
</feature>
<dbReference type="InterPro" id="IPR011990">
    <property type="entry name" value="TPR-like_helical_dom_sf"/>
</dbReference>
<evidence type="ECO:0000313" key="1">
    <source>
        <dbReference type="EMBL" id="KAF2175798.1"/>
    </source>
</evidence>
<name>A0A6A6DBC2_9PEZI</name>
<sequence>QVKYNYAERLRWRALYGCERNLGERYLSMLVSMFYSASVLWNPGKYLEAEEMDRRVLKGREKELG</sequence>
<dbReference type="Proteomes" id="UP000800200">
    <property type="component" value="Unassembled WGS sequence"/>
</dbReference>